<evidence type="ECO:0000313" key="1">
    <source>
        <dbReference type="EMBL" id="KAJ1157356.1"/>
    </source>
</evidence>
<comment type="caution">
    <text evidence="1">The sequence shown here is derived from an EMBL/GenBank/DDBJ whole genome shotgun (WGS) entry which is preliminary data.</text>
</comment>
<reference evidence="1" key="1">
    <citation type="journal article" date="2022" name="bioRxiv">
        <title>Sequencing and chromosome-scale assembly of the giantPleurodeles waltlgenome.</title>
        <authorList>
            <person name="Brown T."/>
            <person name="Elewa A."/>
            <person name="Iarovenko S."/>
            <person name="Subramanian E."/>
            <person name="Araus A.J."/>
            <person name="Petzold A."/>
            <person name="Susuki M."/>
            <person name="Suzuki K.-i.T."/>
            <person name="Hayashi T."/>
            <person name="Toyoda A."/>
            <person name="Oliveira C."/>
            <person name="Osipova E."/>
            <person name="Leigh N.D."/>
            <person name="Simon A."/>
            <person name="Yun M.H."/>
        </authorList>
    </citation>
    <scope>NUCLEOTIDE SEQUENCE</scope>
    <source>
        <strain evidence="1">20211129_DDA</strain>
        <tissue evidence="1">Liver</tissue>
    </source>
</reference>
<dbReference type="EMBL" id="JANPWB010000009">
    <property type="protein sequence ID" value="KAJ1157356.1"/>
    <property type="molecule type" value="Genomic_DNA"/>
</dbReference>
<protein>
    <submittedName>
        <fullName evidence="1">Uncharacterized protein</fullName>
    </submittedName>
</protein>
<evidence type="ECO:0000313" key="2">
    <source>
        <dbReference type="Proteomes" id="UP001066276"/>
    </source>
</evidence>
<dbReference type="Proteomes" id="UP001066276">
    <property type="component" value="Chromosome 5"/>
</dbReference>
<gene>
    <name evidence="1" type="ORF">NDU88_010069</name>
</gene>
<accession>A0AAV7RX18</accession>
<sequence length="267" mass="30127">MEVVARTAGKPECGTRIETCSRSIMDRTPPTPGSYEGESAEGAGRWYEHVEEYGVTWRLGGLRTVIRAKLDLILQEIRDTTVIMDQKLGAITSDLNLLKDDQHKLTERVKSREQALVTLQPAQTEQVSMLKQLHKHVEQLQERAEDTKGKAHRNNIRIGRSPHSVHRDLVTDDGGTRGFTHPLHCGVGALCAYQETGPQGPARLIVAQILNYRDRDGLLWVAWVRARLRWLAPDCLFTPITRCWCSVTGLPSKKLNDTSHYTALYMH</sequence>
<proteinExistence type="predicted"/>
<dbReference type="AlphaFoldDB" id="A0AAV7RX18"/>
<keyword evidence="2" id="KW-1185">Reference proteome</keyword>
<name>A0AAV7RX18_PLEWA</name>
<organism evidence="1 2">
    <name type="scientific">Pleurodeles waltl</name>
    <name type="common">Iberian ribbed newt</name>
    <dbReference type="NCBI Taxonomy" id="8319"/>
    <lineage>
        <taxon>Eukaryota</taxon>
        <taxon>Metazoa</taxon>
        <taxon>Chordata</taxon>
        <taxon>Craniata</taxon>
        <taxon>Vertebrata</taxon>
        <taxon>Euteleostomi</taxon>
        <taxon>Amphibia</taxon>
        <taxon>Batrachia</taxon>
        <taxon>Caudata</taxon>
        <taxon>Salamandroidea</taxon>
        <taxon>Salamandridae</taxon>
        <taxon>Pleurodelinae</taxon>
        <taxon>Pleurodeles</taxon>
    </lineage>
</organism>